<proteinExistence type="predicted"/>
<name>A0A1G8EW76_9PROT</name>
<dbReference type="OrthoDB" id="8445115at2"/>
<dbReference type="InterPro" id="IPR056490">
    <property type="entry name" value="Rcc01698_C"/>
</dbReference>
<dbReference type="Proteomes" id="UP000217076">
    <property type="component" value="Unassembled WGS sequence"/>
</dbReference>
<evidence type="ECO:0000259" key="1">
    <source>
        <dbReference type="Pfam" id="PF13550"/>
    </source>
</evidence>
<dbReference type="Pfam" id="PF23666">
    <property type="entry name" value="Rcc01698_C"/>
    <property type="match status" value="1"/>
</dbReference>
<dbReference type="InterPro" id="IPR032876">
    <property type="entry name" value="J_dom"/>
</dbReference>
<dbReference type="AlphaFoldDB" id="A0A1G8EW76"/>
<evidence type="ECO:0000259" key="2">
    <source>
        <dbReference type="Pfam" id="PF23666"/>
    </source>
</evidence>
<protein>
    <submittedName>
        <fullName evidence="3">Putative phage tail protein</fullName>
    </submittedName>
</protein>
<accession>A0A1G8EW76</accession>
<dbReference type="Pfam" id="PF13550">
    <property type="entry name" value="Phage-tail_3"/>
    <property type="match status" value="1"/>
</dbReference>
<evidence type="ECO:0000313" key="4">
    <source>
        <dbReference type="Proteomes" id="UP000217076"/>
    </source>
</evidence>
<dbReference type="EMBL" id="FNCV01000011">
    <property type="protein sequence ID" value="SDH74104.1"/>
    <property type="molecule type" value="Genomic_DNA"/>
</dbReference>
<feature type="domain" description="Tip attachment protein J" evidence="1">
    <location>
        <begin position="598"/>
        <end position="766"/>
    </location>
</feature>
<gene>
    <name evidence="3" type="ORF">SAMN05421742_11160</name>
</gene>
<organism evidence="3 4">
    <name type="scientific">Roseospirillum parvum</name>
    <dbReference type="NCBI Taxonomy" id="83401"/>
    <lineage>
        <taxon>Bacteria</taxon>
        <taxon>Pseudomonadati</taxon>
        <taxon>Pseudomonadota</taxon>
        <taxon>Alphaproteobacteria</taxon>
        <taxon>Rhodospirillales</taxon>
        <taxon>Rhodospirillaceae</taxon>
        <taxon>Roseospirillum</taxon>
    </lineage>
</organism>
<sequence length="1130" mass="120285">MATLAIAAVGAGASSAMGLGWSIGWTVGAFIGSALFSSSKSSTVEGQRLADLAVTTSAYGAYRKWGFGTIRMGGNIIWSQDIEEVRTESRDGGGKGGGGGGVTTVNYEYYCSFAVGFGEGPADALLQIYADGKLIYDATGTGAVTDVGGLKCRFHPGSETQLPDSLIEADVGNDDCPAYRGEVYVVFERLPLANFGNRIPNITATLTYAGDTLNLVAVEDGSAAITRTQLFVDWTRGHFYSGLTRFSYASQAAVAAFTTDGIGTNVGGLWVGQRDGLIYSGGWIGYQDLRCIDPDSMKLLAINDSEIDTDYIAPACQVETSDGQVFVVGLPTYYSGCAVWRGRTAKCLWAEAVSNNLGNAVGGAVGSTAHAYICSANGGSLVLHRLAIEAGALYDPDLEETFGITLETDWAAYGLADLIGESTGSHQIFGYDASDDGLILQVVGTNAHCTFKVDATTGAVRWIARHDDDAPFVSHCVADQNRIVGSAMGFVTGSAMAVMLDLSDGSQLFRRPVEVPDWDWDGVYTLQVWDGLYHSVLYHAGAALHDRIARVWFNRAEGGGATLADIVTTIAGRCGLEAGDLDVTGLAAVTVPGYMIGRPSTGRAALETLRAAYFFDPVEQDGRIAFVRRATSAVAARITQDDLAVVDKDTGEFLSLTITQEIELPRTVSVSYLDPDNDYEQNSQSWTRPTNPHETMFSSEAETVELAIAMTADTAIQIAQTTLYAKWAEREEYKRHLSWAWLHLSPTDLTDTVMDDGTVYATRITNADVGADLTVEQNLVRHIAAVYDSDATADAGAGNRSQTIQVRSQTRLFVLDVPLLRDVDDGGGNVTVAYIGASAWSDDAYWPGCRIYVSADDTTYDAVTVSDAAVAWGACTHALGSTDRPWSTDEDNTLTVRMAVGGDSLESVSQRAMLNGANAAAILTANGEVEVIGYRDVVDNGDGTFTLSGLLRGQRGTEWAIGNHAAGDLFLRLDTSAWQAVKQSLDTIGVERFWRGVTIGTLLEDATRQSVTRIGRDLMPYAAVHLAAAVDGGDIALTWVRRTRMGGAWQDGTETMPLNEEAEAWEIDVLDGPAGDVLRTLSSTTASATYAGADIVTDFGAIPASLSFVVYQLSAVIGRGFPAAATIDLE</sequence>
<feature type="domain" description="Rcc01698-like C-terminal" evidence="2">
    <location>
        <begin position="872"/>
        <end position="970"/>
    </location>
</feature>
<dbReference type="RefSeq" id="WP_092621237.1">
    <property type="nucleotide sequence ID" value="NZ_FNCV01000011.1"/>
</dbReference>
<keyword evidence="4" id="KW-1185">Reference proteome</keyword>
<dbReference type="STRING" id="83401.SAMN05421742_11160"/>
<evidence type="ECO:0000313" key="3">
    <source>
        <dbReference type="EMBL" id="SDH74104.1"/>
    </source>
</evidence>
<reference evidence="4" key="1">
    <citation type="submission" date="2016-10" db="EMBL/GenBank/DDBJ databases">
        <authorList>
            <person name="Varghese N."/>
            <person name="Submissions S."/>
        </authorList>
    </citation>
    <scope>NUCLEOTIDE SEQUENCE [LARGE SCALE GENOMIC DNA]</scope>
    <source>
        <strain evidence="4">930I</strain>
    </source>
</reference>